<dbReference type="InterPro" id="IPR036291">
    <property type="entry name" value="NAD(P)-bd_dom_sf"/>
</dbReference>
<protein>
    <submittedName>
        <fullName evidence="7">D-2-hydroxyacid dehydrogenase</fullName>
    </submittedName>
</protein>
<feature type="domain" description="D-isomer specific 2-hydroxyacid dehydrogenase catalytic" evidence="5">
    <location>
        <begin position="7"/>
        <end position="316"/>
    </location>
</feature>
<evidence type="ECO:0000313" key="7">
    <source>
        <dbReference type="EMBL" id="MCQ4838773.1"/>
    </source>
</evidence>
<evidence type="ECO:0000259" key="6">
    <source>
        <dbReference type="Pfam" id="PF02826"/>
    </source>
</evidence>
<dbReference type="CDD" id="cd05300">
    <property type="entry name" value="2-Hacid_dh_1"/>
    <property type="match status" value="1"/>
</dbReference>
<comment type="similarity">
    <text evidence="1 4">Belongs to the D-isomer specific 2-hydroxyacid dehydrogenase family.</text>
</comment>
<evidence type="ECO:0000256" key="2">
    <source>
        <dbReference type="ARBA" id="ARBA00023002"/>
    </source>
</evidence>
<comment type="caution">
    <text evidence="7">The sequence shown here is derived from an EMBL/GenBank/DDBJ whole genome shotgun (WGS) entry which is preliminary data.</text>
</comment>
<dbReference type="Gene3D" id="3.40.50.720">
    <property type="entry name" value="NAD(P)-binding Rossmann-like Domain"/>
    <property type="match status" value="2"/>
</dbReference>
<evidence type="ECO:0000256" key="1">
    <source>
        <dbReference type="ARBA" id="ARBA00005854"/>
    </source>
</evidence>
<dbReference type="SUPFAM" id="SSF52283">
    <property type="entry name" value="Formate/glycerate dehydrogenase catalytic domain-like"/>
    <property type="match status" value="1"/>
</dbReference>
<keyword evidence="3" id="KW-0520">NAD</keyword>
<dbReference type="PANTHER" id="PTHR43333:SF1">
    <property type="entry name" value="D-ISOMER SPECIFIC 2-HYDROXYACID DEHYDROGENASE NAD-BINDING DOMAIN-CONTAINING PROTEIN"/>
    <property type="match status" value="1"/>
</dbReference>
<organism evidence="7 8">
    <name type="scientific">Neglectibacter timonensis</name>
    <dbReference type="NCBI Taxonomy" id="1776382"/>
    <lineage>
        <taxon>Bacteria</taxon>
        <taxon>Bacillati</taxon>
        <taxon>Bacillota</taxon>
        <taxon>Clostridia</taxon>
        <taxon>Eubacteriales</taxon>
        <taxon>Oscillospiraceae</taxon>
        <taxon>Neglectibacter</taxon>
    </lineage>
</organism>
<dbReference type="InterPro" id="IPR006139">
    <property type="entry name" value="D-isomer_2_OHA_DH_cat_dom"/>
</dbReference>
<dbReference type="Pfam" id="PF02826">
    <property type="entry name" value="2-Hacid_dh_C"/>
    <property type="match status" value="1"/>
</dbReference>
<dbReference type="SUPFAM" id="SSF51735">
    <property type="entry name" value="NAD(P)-binding Rossmann-fold domains"/>
    <property type="match status" value="1"/>
</dbReference>
<proteinExistence type="inferred from homology"/>
<evidence type="ECO:0000259" key="5">
    <source>
        <dbReference type="Pfam" id="PF00389"/>
    </source>
</evidence>
<evidence type="ECO:0000256" key="3">
    <source>
        <dbReference type="ARBA" id="ARBA00023027"/>
    </source>
</evidence>
<name>A0ABT1RVU4_9FIRM</name>
<dbReference type="PROSITE" id="PS00671">
    <property type="entry name" value="D_2_HYDROXYACID_DH_3"/>
    <property type="match status" value="1"/>
</dbReference>
<gene>
    <name evidence="7" type="ORF">NE695_02460</name>
</gene>
<dbReference type="InterPro" id="IPR006140">
    <property type="entry name" value="D-isomer_DH_NAD-bd"/>
</dbReference>
<feature type="domain" description="D-isomer specific 2-hydroxyacid dehydrogenase NAD-binding" evidence="6">
    <location>
        <begin position="108"/>
        <end position="283"/>
    </location>
</feature>
<evidence type="ECO:0000313" key="8">
    <source>
        <dbReference type="Proteomes" id="UP001524473"/>
    </source>
</evidence>
<keyword evidence="2 4" id="KW-0560">Oxidoreductase</keyword>
<dbReference type="RefSeq" id="WP_256191538.1">
    <property type="nucleotide sequence ID" value="NZ_JANFZG010000006.1"/>
</dbReference>
<dbReference type="InterPro" id="IPR029753">
    <property type="entry name" value="D-isomer_DH_CS"/>
</dbReference>
<accession>A0ABT1RVU4</accession>
<keyword evidence="8" id="KW-1185">Reference proteome</keyword>
<dbReference type="Proteomes" id="UP001524473">
    <property type="component" value="Unassembled WGS sequence"/>
</dbReference>
<sequence>MRKVKHILVTVPVEQRHIDLLKAAVPEAEFRFREFMEKEDVAPEDVAWAEVILGNVEPGQLNASEKLRWLQTNSAGVEPYLKPGVLAENTVLTNATGAYGLAISEHMLGMLLEIIKKLELYRDAQKQGSWNSLGRVTSVYGSTVLVLGMGDIGGEFGMRCKALGARVLGVRRKNTEKPEYADEVYLTEDLDRLLPQADVVAVTLPGTEATRGMLSRERISRMKNGAVLLNVGRGYIVDTEALCDALESGKLAGAGLDVTEPEPLPPEHRLWRIPTAVVTPHISGYYHLKETHERILRIFTENLERFVKGEPLVNQVDFQTGYRKTP</sequence>
<dbReference type="EMBL" id="JANFZH010000004">
    <property type="protein sequence ID" value="MCQ4838773.1"/>
    <property type="molecule type" value="Genomic_DNA"/>
</dbReference>
<evidence type="ECO:0000256" key="4">
    <source>
        <dbReference type="RuleBase" id="RU003719"/>
    </source>
</evidence>
<dbReference type="Pfam" id="PF00389">
    <property type="entry name" value="2-Hacid_dh"/>
    <property type="match status" value="1"/>
</dbReference>
<dbReference type="PANTHER" id="PTHR43333">
    <property type="entry name" value="2-HACID_DH_C DOMAIN-CONTAINING PROTEIN"/>
    <property type="match status" value="1"/>
</dbReference>
<reference evidence="7 8" key="1">
    <citation type="submission" date="2022-06" db="EMBL/GenBank/DDBJ databases">
        <title>Isolation of gut microbiota from human fecal samples.</title>
        <authorList>
            <person name="Pamer E.G."/>
            <person name="Barat B."/>
            <person name="Waligurski E."/>
            <person name="Medina S."/>
            <person name="Paddock L."/>
            <person name="Mostad J."/>
        </authorList>
    </citation>
    <scope>NUCLEOTIDE SEQUENCE [LARGE SCALE GENOMIC DNA]</scope>
    <source>
        <strain evidence="7 8">DFI.9.73</strain>
    </source>
</reference>